<comment type="similarity">
    <text evidence="1">Belongs to the thioredoxin family.</text>
</comment>
<dbReference type="InterPro" id="IPR013766">
    <property type="entry name" value="Thioredoxin_domain"/>
</dbReference>
<evidence type="ECO:0000259" key="3">
    <source>
        <dbReference type="Pfam" id="PF00085"/>
    </source>
</evidence>
<dbReference type="AlphaFoldDB" id="A0A5P2DBA6"/>
<dbReference type="EMBL" id="CP029190">
    <property type="protein sequence ID" value="QES51497.1"/>
    <property type="molecule type" value="Genomic_DNA"/>
</dbReference>
<evidence type="ECO:0000313" key="5">
    <source>
        <dbReference type="Proteomes" id="UP000325211"/>
    </source>
</evidence>
<dbReference type="CDD" id="cd02947">
    <property type="entry name" value="TRX_family"/>
    <property type="match status" value="1"/>
</dbReference>
<reference evidence="4 5" key="1">
    <citation type="submission" date="2018-05" db="EMBL/GenBank/DDBJ databases">
        <title>Streptomyces venezuelae.</title>
        <authorList>
            <person name="Kim W."/>
            <person name="Lee N."/>
            <person name="Cho B.-K."/>
        </authorList>
    </citation>
    <scope>NUCLEOTIDE SEQUENCE [LARGE SCALE GENOMIC DNA]</scope>
    <source>
        <strain evidence="4 5">ATCC 21782</strain>
    </source>
</reference>
<evidence type="ECO:0000256" key="1">
    <source>
        <dbReference type="ARBA" id="ARBA00008987"/>
    </source>
</evidence>
<dbReference type="PANTHER" id="PTHR45663:SF11">
    <property type="entry name" value="GEO12009P1"/>
    <property type="match status" value="1"/>
</dbReference>
<sequence length="113" mass="11715">MVSHVHQPLEDAEFEFILAAAAGTPVLAFFRGSWPKAVAACRTMDPVVGDAAHAHGGRLTAVRVDMTRCPAATRRYEVASAPTVVLIKDGVAVASHAGALDHAGLAEFLAAAL</sequence>
<dbReference type="GO" id="GO:0005737">
    <property type="term" value="C:cytoplasm"/>
    <property type="evidence" value="ECO:0007669"/>
    <property type="project" value="TreeGrafter"/>
</dbReference>
<feature type="domain" description="Thioredoxin" evidence="3">
    <location>
        <begin position="8"/>
        <end position="110"/>
    </location>
</feature>
<evidence type="ECO:0000313" key="4">
    <source>
        <dbReference type="EMBL" id="QES51497.1"/>
    </source>
</evidence>
<dbReference type="OrthoDB" id="4225704at2"/>
<gene>
    <name evidence="4" type="ORF">DEJ50_30290</name>
</gene>
<dbReference type="RefSeq" id="WP_150211243.1">
    <property type="nucleotide sequence ID" value="NZ_CP029190.1"/>
</dbReference>
<dbReference type="Pfam" id="PF00085">
    <property type="entry name" value="Thioredoxin"/>
    <property type="match status" value="1"/>
</dbReference>
<keyword evidence="2" id="KW-0676">Redox-active center</keyword>
<evidence type="ECO:0000256" key="2">
    <source>
        <dbReference type="ARBA" id="ARBA00023284"/>
    </source>
</evidence>
<dbReference type="Proteomes" id="UP000325211">
    <property type="component" value="Chromosome"/>
</dbReference>
<dbReference type="PANTHER" id="PTHR45663">
    <property type="entry name" value="GEO12009P1"/>
    <property type="match status" value="1"/>
</dbReference>
<name>A0A5P2DBA6_STRVZ</name>
<organism evidence="4 5">
    <name type="scientific">Streptomyces venezuelae</name>
    <dbReference type="NCBI Taxonomy" id="54571"/>
    <lineage>
        <taxon>Bacteria</taxon>
        <taxon>Bacillati</taxon>
        <taxon>Actinomycetota</taxon>
        <taxon>Actinomycetes</taxon>
        <taxon>Kitasatosporales</taxon>
        <taxon>Streptomycetaceae</taxon>
        <taxon>Streptomyces</taxon>
    </lineage>
</organism>
<protein>
    <submittedName>
        <fullName evidence="4">Thiol reductase thioredoxin</fullName>
    </submittedName>
</protein>
<accession>A0A5P2DBA6</accession>
<dbReference type="Gene3D" id="3.40.30.10">
    <property type="entry name" value="Glutaredoxin"/>
    <property type="match status" value="1"/>
</dbReference>
<dbReference type="SUPFAM" id="SSF52833">
    <property type="entry name" value="Thioredoxin-like"/>
    <property type="match status" value="1"/>
</dbReference>
<dbReference type="InterPro" id="IPR036249">
    <property type="entry name" value="Thioredoxin-like_sf"/>
</dbReference>
<proteinExistence type="inferred from homology"/>
<dbReference type="GO" id="GO:0015035">
    <property type="term" value="F:protein-disulfide reductase activity"/>
    <property type="evidence" value="ECO:0007669"/>
    <property type="project" value="TreeGrafter"/>
</dbReference>